<dbReference type="Pfam" id="PF00756">
    <property type="entry name" value="Esterase"/>
    <property type="match status" value="1"/>
</dbReference>
<name>A0ABU1S4R4_9FLAO</name>
<dbReference type="RefSeq" id="WP_310007854.1">
    <property type="nucleotide sequence ID" value="NZ_JAVDTX010000006.1"/>
</dbReference>
<dbReference type="InterPro" id="IPR002044">
    <property type="entry name" value="CBM20"/>
</dbReference>
<dbReference type="InterPro" id="IPR052558">
    <property type="entry name" value="Siderophore_Hydrolase_D"/>
</dbReference>
<evidence type="ECO:0000256" key="2">
    <source>
        <dbReference type="ARBA" id="ARBA00022801"/>
    </source>
</evidence>
<dbReference type="Pfam" id="PF00686">
    <property type="entry name" value="CBM_20"/>
    <property type="match status" value="1"/>
</dbReference>
<proteinExistence type="inferred from homology"/>
<dbReference type="Gene3D" id="2.60.40.10">
    <property type="entry name" value="Immunoglobulins"/>
    <property type="match status" value="1"/>
</dbReference>
<dbReference type="InterPro" id="IPR029058">
    <property type="entry name" value="AB_hydrolase_fold"/>
</dbReference>
<protein>
    <submittedName>
        <fullName evidence="4">Alpha/beta superfamily hydrolase</fullName>
    </submittedName>
</protein>
<organism evidence="4 5">
    <name type="scientific">Flavobacterium granuli</name>
    <dbReference type="NCBI Taxonomy" id="280093"/>
    <lineage>
        <taxon>Bacteria</taxon>
        <taxon>Pseudomonadati</taxon>
        <taxon>Bacteroidota</taxon>
        <taxon>Flavobacteriia</taxon>
        <taxon>Flavobacteriales</taxon>
        <taxon>Flavobacteriaceae</taxon>
        <taxon>Flavobacterium</taxon>
    </lineage>
</organism>
<keyword evidence="2 4" id="KW-0378">Hydrolase</keyword>
<dbReference type="InterPro" id="IPR000801">
    <property type="entry name" value="Esterase-like"/>
</dbReference>
<evidence type="ECO:0000313" key="4">
    <source>
        <dbReference type="EMBL" id="MDR6846023.1"/>
    </source>
</evidence>
<evidence type="ECO:0000256" key="1">
    <source>
        <dbReference type="ARBA" id="ARBA00005622"/>
    </source>
</evidence>
<dbReference type="PANTHER" id="PTHR40841">
    <property type="entry name" value="SIDEROPHORE TRIACETYLFUSARININE C ESTERASE"/>
    <property type="match status" value="1"/>
</dbReference>
<dbReference type="EMBL" id="JAVDTX010000006">
    <property type="protein sequence ID" value="MDR6846023.1"/>
    <property type="molecule type" value="Genomic_DNA"/>
</dbReference>
<dbReference type="GO" id="GO:0016787">
    <property type="term" value="F:hydrolase activity"/>
    <property type="evidence" value="ECO:0007669"/>
    <property type="project" value="UniProtKB-KW"/>
</dbReference>
<feature type="domain" description="CBM20" evidence="3">
    <location>
        <begin position="289"/>
        <end position="378"/>
    </location>
</feature>
<sequence>MIKTTFLLFFFSFLNTIKGQEIAQIENIKINSKELNQNREILVYTPKNYKENPYSNYDVFYIFDSQNREFFDYTHSIISFLSDASKKFIVVGIPSPYIEKLDYARNNDLLPYPKNTAIKDFYGGYAGNADNFLSYVKNEVVPYIENHYRTLKHRTAIGHSLSASFVVYSFLNEPNLFDNYIAISPNFSFDKERLVDDLYHFDFSKLKTNKFLYLSNANEDEYWKVWKPAREKVYSFLKDSLKTDKLKFVIKDFSNETHWSTFPPSLNFAIQYYFNSIYSEQQNELSTEEYEITINVKVPNKDDELFITGNQISLGNWNPNQIKMNKKSDFERELKVKIHSPAQFKFTKGNWETEAVIKNGTMENLTIIPKEKKEYHFEITQFNE</sequence>
<comment type="similarity">
    <text evidence="1">Belongs to the esterase D family.</text>
</comment>
<dbReference type="SMART" id="SM01065">
    <property type="entry name" value="CBM_2"/>
    <property type="match status" value="1"/>
</dbReference>
<evidence type="ECO:0000313" key="5">
    <source>
        <dbReference type="Proteomes" id="UP001261871"/>
    </source>
</evidence>
<reference evidence="4 5" key="1">
    <citation type="submission" date="2023-07" db="EMBL/GenBank/DDBJ databases">
        <title>Sorghum-associated microbial communities from plants grown in Nebraska, USA.</title>
        <authorList>
            <person name="Schachtman D."/>
        </authorList>
    </citation>
    <scope>NUCLEOTIDE SEQUENCE [LARGE SCALE GENOMIC DNA]</scope>
    <source>
        <strain evidence="4 5">BE124</strain>
    </source>
</reference>
<dbReference type="Gene3D" id="3.40.50.1820">
    <property type="entry name" value="alpha/beta hydrolase"/>
    <property type="match status" value="1"/>
</dbReference>
<dbReference type="InterPro" id="IPR013783">
    <property type="entry name" value="Ig-like_fold"/>
</dbReference>
<dbReference type="PANTHER" id="PTHR40841:SF2">
    <property type="entry name" value="SIDEROPHORE-DEGRADING ESTERASE (EUROFUNG)"/>
    <property type="match status" value="1"/>
</dbReference>
<keyword evidence="5" id="KW-1185">Reference proteome</keyword>
<comment type="caution">
    <text evidence="4">The sequence shown here is derived from an EMBL/GenBank/DDBJ whole genome shotgun (WGS) entry which is preliminary data.</text>
</comment>
<dbReference type="Proteomes" id="UP001261871">
    <property type="component" value="Unassembled WGS sequence"/>
</dbReference>
<dbReference type="SUPFAM" id="SSF49452">
    <property type="entry name" value="Starch-binding domain-like"/>
    <property type="match status" value="1"/>
</dbReference>
<dbReference type="SUPFAM" id="SSF53474">
    <property type="entry name" value="alpha/beta-Hydrolases"/>
    <property type="match status" value="1"/>
</dbReference>
<evidence type="ECO:0000259" key="3">
    <source>
        <dbReference type="SMART" id="SM01065"/>
    </source>
</evidence>
<accession>A0ABU1S4R4</accession>
<gene>
    <name evidence="4" type="ORF">J2W95_002734</name>
</gene>
<dbReference type="InterPro" id="IPR013784">
    <property type="entry name" value="Carb-bd-like_fold"/>
</dbReference>